<dbReference type="InterPro" id="IPR036070">
    <property type="entry name" value="Nop_dom_sf"/>
</dbReference>
<dbReference type="Pfam" id="PF01798">
    <property type="entry name" value="Nop"/>
    <property type="match status" value="1"/>
</dbReference>
<dbReference type="Proteomes" id="UP000243459">
    <property type="component" value="Chromosome 7"/>
</dbReference>
<evidence type="ECO:0000259" key="1">
    <source>
        <dbReference type="Pfam" id="PF01798"/>
    </source>
</evidence>
<feature type="domain" description="Nop" evidence="1">
    <location>
        <begin position="21"/>
        <end position="79"/>
    </location>
</feature>
<dbReference type="EMBL" id="CM007387">
    <property type="protein sequence ID" value="ONK65292.1"/>
    <property type="molecule type" value="Genomic_DNA"/>
</dbReference>
<organism evidence="2 3">
    <name type="scientific">Asparagus officinalis</name>
    <name type="common">Garden asparagus</name>
    <dbReference type="NCBI Taxonomy" id="4686"/>
    <lineage>
        <taxon>Eukaryota</taxon>
        <taxon>Viridiplantae</taxon>
        <taxon>Streptophyta</taxon>
        <taxon>Embryophyta</taxon>
        <taxon>Tracheophyta</taxon>
        <taxon>Spermatophyta</taxon>
        <taxon>Magnoliopsida</taxon>
        <taxon>Liliopsida</taxon>
        <taxon>Asparagales</taxon>
        <taxon>Asparagaceae</taxon>
        <taxon>Asparagoideae</taxon>
        <taxon>Asparagus</taxon>
    </lineage>
</organism>
<reference evidence="3" key="1">
    <citation type="journal article" date="2017" name="Nat. Commun.">
        <title>The asparagus genome sheds light on the origin and evolution of a young Y chromosome.</title>
        <authorList>
            <person name="Harkess A."/>
            <person name="Zhou J."/>
            <person name="Xu C."/>
            <person name="Bowers J.E."/>
            <person name="Van der Hulst R."/>
            <person name="Ayyampalayam S."/>
            <person name="Mercati F."/>
            <person name="Riccardi P."/>
            <person name="McKain M.R."/>
            <person name="Kakrana A."/>
            <person name="Tang H."/>
            <person name="Ray J."/>
            <person name="Groenendijk J."/>
            <person name="Arikit S."/>
            <person name="Mathioni S.M."/>
            <person name="Nakano M."/>
            <person name="Shan H."/>
            <person name="Telgmann-Rauber A."/>
            <person name="Kanno A."/>
            <person name="Yue Z."/>
            <person name="Chen H."/>
            <person name="Li W."/>
            <person name="Chen Y."/>
            <person name="Xu X."/>
            <person name="Zhang Y."/>
            <person name="Luo S."/>
            <person name="Chen H."/>
            <person name="Gao J."/>
            <person name="Mao Z."/>
            <person name="Pires J.C."/>
            <person name="Luo M."/>
            <person name="Kudrna D."/>
            <person name="Wing R.A."/>
            <person name="Meyers B.C."/>
            <person name="Yi K."/>
            <person name="Kong H."/>
            <person name="Lavrijsen P."/>
            <person name="Sunseri F."/>
            <person name="Falavigna A."/>
            <person name="Ye Y."/>
            <person name="Leebens-Mack J.H."/>
            <person name="Chen G."/>
        </authorList>
    </citation>
    <scope>NUCLEOTIDE SEQUENCE [LARGE SCALE GENOMIC DNA]</scope>
    <source>
        <strain evidence="3">cv. DH0086</strain>
    </source>
</reference>
<protein>
    <recommendedName>
        <fullName evidence="1">Nop domain-containing protein</fullName>
    </recommendedName>
</protein>
<dbReference type="SUPFAM" id="SSF89124">
    <property type="entry name" value="Nop domain"/>
    <property type="match status" value="1"/>
</dbReference>
<keyword evidence="3" id="KW-1185">Reference proteome</keyword>
<sequence length="192" mass="21205">MDFIRQRHQDPGNRAAPKISTSNLSEEKLVKVSDACGRAESIVAVQKKLVDFAMLGSALIAPNLFAYIGSETVVRLVSSVRADWSKLSVHVSTRRCSCLERQAIAETAYVRGLGLVGSYSVVLRPAGRTISVVRDAEYFKVGLQRRRMLLLRDSREARRRARATEESLVLALEGIGISTDEEKNRKDSGSGR</sequence>
<accession>A0A5P1EHC3</accession>
<evidence type="ECO:0000313" key="2">
    <source>
        <dbReference type="EMBL" id="ONK65292.1"/>
    </source>
</evidence>
<name>A0A5P1EHC3_ASPOF</name>
<evidence type="ECO:0000313" key="3">
    <source>
        <dbReference type="Proteomes" id="UP000243459"/>
    </source>
</evidence>
<gene>
    <name evidence="2" type="ORF">A4U43_C07F35630</name>
</gene>
<dbReference type="Gramene" id="ONK65292">
    <property type="protein sequence ID" value="ONK65292"/>
    <property type="gene ID" value="A4U43_C07F35630"/>
</dbReference>
<dbReference type="InterPro" id="IPR002687">
    <property type="entry name" value="Nop_dom"/>
</dbReference>
<dbReference type="AlphaFoldDB" id="A0A5P1EHC3"/>
<proteinExistence type="predicted"/>